<keyword evidence="3" id="KW-0349">Heme</keyword>
<organism evidence="9 10">
    <name type="scientific">Beauveria brongniartii RCEF 3172</name>
    <dbReference type="NCBI Taxonomy" id="1081107"/>
    <lineage>
        <taxon>Eukaryota</taxon>
        <taxon>Fungi</taxon>
        <taxon>Dikarya</taxon>
        <taxon>Ascomycota</taxon>
        <taxon>Pezizomycotina</taxon>
        <taxon>Sordariomycetes</taxon>
        <taxon>Hypocreomycetidae</taxon>
        <taxon>Hypocreales</taxon>
        <taxon>Cordycipitaceae</taxon>
        <taxon>Beauveria</taxon>
        <taxon>Beauveria brongniartii</taxon>
    </lineage>
</organism>
<dbReference type="Proteomes" id="UP000076863">
    <property type="component" value="Unassembled WGS sequence"/>
</dbReference>
<evidence type="ECO:0000259" key="8">
    <source>
        <dbReference type="PROSITE" id="PS51405"/>
    </source>
</evidence>
<sequence>MEPTRPHNGRNLTAQQFGKALAEGINFDPSFGTLAARGFALALGRDTLDLEDLNTPGILQHIASLTRNNVTPTEANIAQVPVRISALLDDSPTDYLDVTSLAKSRVRVEALSAPQRIPPQHEVLALGEAALLLLMMKDDPVPSVFGMPSLQPWKAPKDRVKVWLTQERLPEELGWTRSERTLSALDLAPIVAAITARKAALDVMGS</sequence>
<keyword evidence="6" id="KW-0408">Iron</keyword>
<dbReference type="PROSITE" id="PS51405">
    <property type="entry name" value="HEME_HALOPEROXIDASE"/>
    <property type="match status" value="1"/>
</dbReference>
<dbReference type="InterPro" id="IPR000028">
    <property type="entry name" value="Chloroperoxidase"/>
</dbReference>
<comment type="similarity">
    <text evidence="7">Belongs to the chloroperoxidase family.</text>
</comment>
<reference evidence="9 10" key="1">
    <citation type="journal article" date="2016" name="Genome Biol. Evol.">
        <title>Divergent and convergent evolution of fungal pathogenicity.</title>
        <authorList>
            <person name="Shang Y."/>
            <person name="Xiao G."/>
            <person name="Zheng P."/>
            <person name="Cen K."/>
            <person name="Zhan S."/>
            <person name="Wang C."/>
        </authorList>
    </citation>
    <scope>NUCLEOTIDE SEQUENCE [LARGE SCALE GENOMIC DNA]</scope>
    <source>
        <strain evidence="9 10">RCEF 3172</strain>
    </source>
</reference>
<protein>
    <submittedName>
        <fullName evidence="9">Chloroperoxidase</fullName>
    </submittedName>
</protein>
<name>A0A168DZJ0_9HYPO</name>
<dbReference type="GO" id="GO:0004601">
    <property type="term" value="F:peroxidase activity"/>
    <property type="evidence" value="ECO:0007669"/>
    <property type="project" value="UniProtKB-KW"/>
</dbReference>
<dbReference type="PANTHER" id="PTHR33577">
    <property type="entry name" value="STERIGMATOCYSTIN BIOSYNTHESIS PEROXIDASE STCC-RELATED"/>
    <property type="match status" value="1"/>
</dbReference>
<evidence type="ECO:0000313" key="9">
    <source>
        <dbReference type="EMBL" id="KZZ98265.1"/>
    </source>
</evidence>
<keyword evidence="2 9" id="KW-0575">Peroxidase</keyword>
<keyword evidence="10" id="KW-1185">Reference proteome</keyword>
<evidence type="ECO:0000256" key="3">
    <source>
        <dbReference type="ARBA" id="ARBA00022617"/>
    </source>
</evidence>
<dbReference type="GO" id="GO:0046872">
    <property type="term" value="F:metal ion binding"/>
    <property type="evidence" value="ECO:0007669"/>
    <property type="project" value="UniProtKB-KW"/>
</dbReference>
<evidence type="ECO:0000256" key="6">
    <source>
        <dbReference type="ARBA" id="ARBA00023004"/>
    </source>
</evidence>
<comment type="cofactor">
    <cofactor evidence="1">
        <name>heme b</name>
        <dbReference type="ChEBI" id="CHEBI:60344"/>
    </cofactor>
</comment>
<dbReference type="Gene3D" id="1.10.489.10">
    <property type="entry name" value="Chloroperoxidase-like"/>
    <property type="match status" value="1"/>
</dbReference>
<dbReference type="SUPFAM" id="SSF47571">
    <property type="entry name" value="Cloroperoxidase"/>
    <property type="match status" value="1"/>
</dbReference>
<dbReference type="PANTHER" id="PTHR33577:SF9">
    <property type="entry name" value="PEROXIDASE STCC"/>
    <property type="match status" value="1"/>
</dbReference>
<evidence type="ECO:0000256" key="1">
    <source>
        <dbReference type="ARBA" id="ARBA00001970"/>
    </source>
</evidence>
<dbReference type="Pfam" id="PF01328">
    <property type="entry name" value="Peroxidase_2"/>
    <property type="match status" value="1"/>
</dbReference>
<keyword evidence="5" id="KW-0560">Oxidoreductase</keyword>
<evidence type="ECO:0000313" key="10">
    <source>
        <dbReference type="Proteomes" id="UP000076863"/>
    </source>
</evidence>
<evidence type="ECO:0000256" key="4">
    <source>
        <dbReference type="ARBA" id="ARBA00022723"/>
    </source>
</evidence>
<comment type="caution">
    <text evidence="9">The sequence shown here is derived from an EMBL/GenBank/DDBJ whole genome shotgun (WGS) entry which is preliminary data.</text>
</comment>
<keyword evidence="4" id="KW-0479">Metal-binding</keyword>
<dbReference type="InterPro" id="IPR036851">
    <property type="entry name" value="Chloroperoxidase-like_sf"/>
</dbReference>
<evidence type="ECO:0000256" key="5">
    <source>
        <dbReference type="ARBA" id="ARBA00023002"/>
    </source>
</evidence>
<dbReference type="OrthoDB" id="407298at2759"/>
<evidence type="ECO:0000256" key="7">
    <source>
        <dbReference type="ARBA" id="ARBA00025795"/>
    </source>
</evidence>
<evidence type="ECO:0000256" key="2">
    <source>
        <dbReference type="ARBA" id="ARBA00022559"/>
    </source>
</evidence>
<dbReference type="EMBL" id="AZHA01000110">
    <property type="protein sequence ID" value="KZZ98265.1"/>
    <property type="molecule type" value="Genomic_DNA"/>
</dbReference>
<gene>
    <name evidence="9" type="ORF">BBO_09525</name>
</gene>
<feature type="domain" description="Heme haloperoxidase family profile" evidence="8">
    <location>
        <begin position="1"/>
        <end position="192"/>
    </location>
</feature>
<accession>A0A168DZJ0</accession>
<proteinExistence type="inferred from homology"/>
<dbReference type="AlphaFoldDB" id="A0A168DZJ0"/>